<accession>A0ABU9EZU3</accession>
<dbReference type="Pfam" id="PF08378">
    <property type="entry name" value="NERD"/>
    <property type="match status" value="1"/>
</dbReference>
<name>A0ABU9EZU3_9STAP</name>
<gene>
    <name evidence="2" type="ORF">AADA34_09885</name>
</gene>
<evidence type="ECO:0000313" key="2">
    <source>
        <dbReference type="EMBL" id="MEL0539020.1"/>
    </source>
</evidence>
<dbReference type="PROSITE" id="PS50965">
    <property type="entry name" value="NERD"/>
    <property type="match status" value="1"/>
</dbReference>
<comment type="caution">
    <text evidence="2">The sequence shown here is derived from an EMBL/GenBank/DDBJ whole genome shotgun (WGS) entry which is preliminary data.</text>
</comment>
<evidence type="ECO:0000259" key="1">
    <source>
        <dbReference type="PROSITE" id="PS50965"/>
    </source>
</evidence>
<organism evidence="2 3">
    <name type="scientific">Staphylococcus debuckii</name>
    <dbReference type="NCBI Taxonomy" id="2044912"/>
    <lineage>
        <taxon>Bacteria</taxon>
        <taxon>Bacillati</taxon>
        <taxon>Bacillota</taxon>
        <taxon>Bacilli</taxon>
        <taxon>Bacillales</taxon>
        <taxon>Staphylococcaceae</taxon>
        <taxon>Staphylococcus</taxon>
    </lineage>
</organism>
<dbReference type="InterPro" id="IPR011528">
    <property type="entry name" value="NERD"/>
</dbReference>
<proteinExistence type="predicted"/>
<evidence type="ECO:0000313" key="3">
    <source>
        <dbReference type="Proteomes" id="UP001380601"/>
    </source>
</evidence>
<protein>
    <submittedName>
        <fullName evidence="2">Nuclease-related domain-containing protein</fullName>
    </submittedName>
</protein>
<dbReference type="Proteomes" id="UP001380601">
    <property type="component" value="Unassembled WGS sequence"/>
</dbReference>
<reference evidence="2 3" key="1">
    <citation type="submission" date="2024-04" db="EMBL/GenBank/DDBJ databases">
        <title>Staphylococcus debuckii a clinical isolate.</title>
        <authorList>
            <person name="Magnan C."/>
            <person name="Plumet L."/>
            <person name="Morsli M."/>
            <person name="Molle V."/>
            <person name="Lavigne J.-P."/>
        </authorList>
    </citation>
    <scope>NUCLEOTIDE SEQUENCE [LARGE SCALE GENOMIC DNA]</scope>
    <source>
        <strain evidence="2 3">NSD001</strain>
    </source>
</reference>
<dbReference type="EMBL" id="JBBWSC010000012">
    <property type="protein sequence ID" value="MEL0539020.1"/>
    <property type="molecule type" value="Genomic_DNA"/>
</dbReference>
<feature type="domain" description="NERD" evidence="1">
    <location>
        <begin position="31"/>
        <end position="140"/>
    </location>
</feature>
<dbReference type="RefSeq" id="WP_341612239.1">
    <property type="nucleotide sequence ID" value="NZ_JBBWSC010000012.1"/>
</dbReference>
<sequence>MTTNTLEYLQALEGRCQLSDTEQAQFNQITKGQEGETLLAIALDNVPDINYIADLQLGEKYHETQIDFVVLTPQTIFLIENKHYQSSYQFTDGHLYSRNHKRVDNPFLQMHDARECFMHHFPELSHQFKIMSILTFSHPQFSLRGDLSAQGTYFLPNEFHQFKHLFSYGKTPKLLFIKKQILSKNTNLEEKYMTVKRRPLHEVASGIKCPHCKKIILESSTDISSSNYIVCSYCHSSLKKSALIYAALKDLYLIKGEPITSREARHWIGDVGISRHSIYTILKKNFKSKGEKFYLHYFL</sequence>
<keyword evidence="3" id="KW-1185">Reference proteome</keyword>